<dbReference type="InterPro" id="IPR050642">
    <property type="entry name" value="PDH_E1_Alpha_Subunit"/>
</dbReference>
<gene>
    <name evidence="5" type="ORF">S06H3_64324</name>
</gene>
<evidence type="ECO:0000256" key="2">
    <source>
        <dbReference type="ARBA" id="ARBA00023002"/>
    </source>
</evidence>
<dbReference type="GO" id="GO:0004739">
    <property type="term" value="F:pyruvate dehydrogenase (acetyl-transferring) activity"/>
    <property type="evidence" value="ECO:0007669"/>
    <property type="project" value="TreeGrafter"/>
</dbReference>
<keyword evidence="3" id="KW-0786">Thiamine pyrophosphate</keyword>
<dbReference type="InterPro" id="IPR029061">
    <property type="entry name" value="THDP-binding"/>
</dbReference>
<dbReference type="PANTHER" id="PTHR11516">
    <property type="entry name" value="PYRUVATE DEHYDROGENASE E1 COMPONENT, ALPHA SUBUNIT BACTERIAL AND ORGANELLAR"/>
    <property type="match status" value="1"/>
</dbReference>
<feature type="domain" description="Dehydrogenase E1 component" evidence="4">
    <location>
        <begin position="2"/>
        <end position="64"/>
    </location>
</feature>
<feature type="non-terminal residue" evidence="5">
    <location>
        <position position="1"/>
    </location>
</feature>
<dbReference type="EMBL" id="BARV01042930">
    <property type="protein sequence ID" value="GAI52242.1"/>
    <property type="molecule type" value="Genomic_DNA"/>
</dbReference>
<dbReference type="Pfam" id="PF00676">
    <property type="entry name" value="E1_dh"/>
    <property type="match status" value="1"/>
</dbReference>
<sequence length="79" mass="9312">GDPGHYRPSEELEKWQRKDPIKKLRKELLAKNWLEPKALEELEQEVAQDVQRAVEFARKSPYPAEEELTNDIFGGDHRK</sequence>
<dbReference type="GO" id="GO:0006086">
    <property type="term" value="P:pyruvate decarboxylation to acetyl-CoA"/>
    <property type="evidence" value="ECO:0007669"/>
    <property type="project" value="TreeGrafter"/>
</dbReference>
<keyword evidence="2" id="KW-0560">Oxidoreductase</keyword>
<comment type="cofactor">
    <cofactor evidence="1">
        <name>thiamine diphosphate</name>
        <dbReference type="ChEBI" id="CHEBI:58937"/>
    </cofactor>
</comment>
<accession>X1P7F6</accession>
<dbReference type="SUPFAM" id="SSF52518">
    <property type="entry name" value="Thiamin diphosphate-binding fold (THDP-binding)"/>
    <property type="match status" value="1"/>
</dbReference>
<dbReference type="InterPro" id="IPR001017">
    <property type="entry name" value="DH_E1"/>
</dbReference>
<protein>
    <recommendedName>
        <fullName evidence="4">Dehydrogenase E1 component domain-containing protein</fullName>
    </recommendedName>
</protein>
<evidence type="ECO:0000256" key="3">
    <source>
        <dbReference type="ARBA" id="ARBA00023052"/>
    </source>
</evidence>
<comment type="caution">
    <text evidence="5">The sequence shown here is derived from an EMBL/GenBank/DDBJ whole genome shotgun (WGS) entry which is preliminary data.</text>
</comment>
<reference evidence="5" key="1">
    <citation type="journal article" date="2014" name="Front. Microbiol.">
        <title>High frequency of phylogenetically diverse reductive dehalogenase-homologous genes in deep subseafloor sedimentary metagenomes.</title>
        <authorList>
            <person name="Kawai M."/>
            <person name="Futagami T."/>
            <person name="Toyoda A."/>
            <person name="Takaki Y."/>
            <person name="Nishi S."/>
            <person name="Hori S."/>
            <person name="Arai W."/>
            <person name="Tsubouchi T."/>
            <person name="Morono Y."/>
            <person name="Uchiyama I."/>
            <person name="Ito T."/>
            <person name="Fujiyama A."/>
            <person name="Inagaki F."/>
            <person name="Takami H."/>
        </authorList>
    </citation>
    <scope>NUCLEOTIDE SEQUENCE</scope>
    <source>
        <strain evidence="5">Expedition CK06-06</strain>
    </source>
</reference>
<evidence type="ECO:0000259" key="4">
    <source>
        <dbReference type="Pfam" id="PF00676"/>
    </source>
</evidence>
<proteinExistence type="predicted"/>
<dbReference type="PANTHER" id="PTHR11516:SF60">
    <property type="entry name" value="PYRUVATE DEHYDROGENASE E1 COMPONENT SUBUNIT ALPHA"/>
    <property type="match status" value="1"/>
</dbReference>
<evidence type="ECO:0000313" key="5">
    <source>
        <dbReference type="EMBL" id="GAI52242.1"/>
    </source>
</evidence>
<dbReference type="Gene3D" id="3.40.50.970">
    <property type="match status" value="1"/>
</dbReference>
<name>X1P7F6_9ZZZZ</name>
<evidence type="ECO:0000256" key="1">
    <source>
        <dbReference type="ARBA" id="ARBA00001964"/>
    </source>
</evidence>
<dbReference type="AlphaFoldDB" id="X1P7F6"/>
<organism evidence="5">
    <name type="scientific">marine sediment metagenome</name>
    <dbReference type="NCBI Taxonomy" id="412755"/>
    <lineage>
        <taxon>unclassified sequences</taxon>
        <taxon>metagenomes</taxon>
        <taxon>ecological metagenomes</taxon>
    </lineage>
</organism>